<evidence type="ECO:0000256" key="1">
    <source>
        <dbReference type="SAM" id="MobiDB-lite"/>
    </source>
</evidence>
<proteinExistence type="predicted"/>
<protein>
    <submittedName>
        <fullName evidence="2">Uncharacterized protein</fullName>
    </submittedName>
</protein>
<organism evidence="2 3">
    <name type="scientific">Nitratireductor mangrovi</name>
    <dbReference type="NCBI Taxonomy" id="2599600"/>
    <lineage>
        <taxon>Bacteria</taxon>
        <taxon>Pseudomonadati</taxon>
        <taxon>Pseudomonadota</taxon>
        <taxon>Alphaproteobacteria</taxon>
        <taxon>Hyphomicrobiales</taxon>
        <taxon>Phyllobacteriaceae</taxon>
        <taxon>Nitratireductor</taxon>
    </lineage>
</organism>
<sequence>MTGKHRKPWVADESEDEFFERDPRPIWERMDPADGVPPWEALFHFVRPRLAEMAYELDLAGYGDEANIDPMWDAAETLEFQRNHARFRLRLLDLRAELLGKLLRGEVIARGYSSQAPLDAPRQAIRADRWRDLEIDIRRATASGPGVEVTQILIFPAHVEAGDEKDRAKGFSSSALRKWYNNRVEQCASSGRQPSREEDHQEANEAFHGAIPKRAVEALRRELAPEAWKRKGRRPKKSGD</sequence>
<evidence type="ECO:0000313" key="3">
    <source>
        <dbReference type="Proteomes" id="UP000321389"/>
    </source>
</evidence>
<reference evidence="2" key="1">
    <citation type="submission" date="2020-04" db="EMBL/GenBank/DDBJ databases">
        <title>Nitratireductor sp. nov. isolated from mangrove soil.</title>
        <authorList>
            <person name="Ye Y."/>
        </authorList>
    </citation>
    <scope>NUCLEOTIDE SEQUENCE</scope>
    <source>
        <strain evidence="2">SY7</strain>
    </source>
</reference>
<gene>
    <name evidence="2" type="ORF">FQ775_00950</name>
</gene>
<feature type="region of interest" description="Disordered" evidence="1">
    <location>
        <begin position="187"/>
        <end position="211"/>
    </location>
</feature>
<name>A0A5B8KTZ2_9HYPH</name>
<dbReference type="AlphaFoldDB" id="A0A5B8KTZ2"/>
<dbReference type="EMBL" id="CP042301">
    <property type="protein sequence ID" value="QDY99051.1"/>
    <property type="molecule type" value="Genomic_DNA"/>
</dbReference>
<evidence type="ECO:0000313" key="2">
    <source>
        <dbReference type="EMBL" id="QDY99051.1"/>
    </source>
</evidence>
<dbReference type="KEGG" id="niy:FQ775_00950"/>
<dbReference type="Proteomes" id="UP000321389">
    <property type="component" value="Chromosome"/>
</dbReference>
<keyword evidence="3" id="KW-1185">Reference proteome</keyword>
<feature type="compositionally biased region" description="Basic and acidic residues" evidence="1">
    <location>
        <begin position="194"/>
        <end position="205"/>
    </location>
</feature>
<dbReference type="RefSeq" id="WP_146297701.1">
    <property type="nucleotide sequence ID" value="NZ_CP042301.2"/>
</dbReference>
<accession>A0A5B8KTZ2</accession>